<dbReference type="InterPro" id="IPR046341">
    <property type="entry name" value="SET_dom_sf"/>
</dbReference>
<dbReference type="Gene3D" id="3.40.50.150">
    <property type="entry name" value="Vaccinia Virus protein VP39"/>
    <property type="match status" value="1"/>
</dbReference>
<proteinExistence type="predicted"/>
<sequence length="721" mass="77997">MWRGGVDSEGLPHGRGSLLDEDVRYDGRMRHGLRHGIGTLHVRESSDDEELSSLRVTWRDDTPDGRGTFTEPAGGSVHGCWRAGELCGAVREYHADGSLRFCGEYRCGVRDGRGVETRADGGCLAGEWRGGELQGSPAAFLYPCARGGALVGEWRAGRMHRARFCEVSPPAAARRRAAPPPLPAAVVHPAVHALLAGTPLASLVPRRDPRAPRYHRLDDAAAEGRQADPHEASRVRAGEDGEALFARRELRPREVVAFFGGVRCRASAADGGPPDGVDGSWGVRSADGWVWLPPALRSRDAYAASLAHKARYAGYRANCTLEPFEHPRLGAVLCMRTLSAAVKEGEELTVDGQHLVELPPRARPAWLRALLARRDEDGYYAHLQFTPPRQLVTRRSPRGGHRIHVEAHGPWRVLWFDGVEQGMTFHDDEGTLCPLVVGFDYQRTLAAAAAAAVLPSRRGCERVRVLFVGLGAGSCAAAVQAMGRGAVCVEAVEVDEAVVDVARGTHGVRIHSATTLPPECERAKGAPLAAAAAHLTARQSTKRPREAEESEGEAWGVRVVVADAAAYFAAARARSECVVLDAYDARGNVPAHLQTADFVRLLARSLPRDGLVLANLWHGSAHARASCERFARRLRSAVGLVFSLRVVGQESNIVLLAQKSATALSPETALFALRDRLDQGMRALEHVKEDALQACLRSNVRTLQLFEPRDALEADCADVVT</sequence>
<name>A0AB34ITU8_PRYPA</name>
<dbReference type="PANTHER" id="PTHR46820">
    <property type="entry name" value="HISTONE-LYSINE N-METHYLTRANSFERASE SETD7"/>
    <property type="match status" value="1"/>
</dbReference>
<dbReference type="GO" id="GO:0070828">
    <property type="term" value="P:heterochromatin organization"/>
    <property type="evidence" value="ECO:0007669"/>
    <property type="project" value="TreeGrafter"/>
</dbReference>
<dbReference type="Proteomes" id="UP001515480">
    <property type="component" value="Unassembled WGS sequence"/>
</dbReference>
<keyword evidence="3" id="KW-1185">Reference proteome</keyword>
<dbReference type="Gene3D" id="2.20.110.10">
    <property type="entry name" value="Histone H3 K4-specific methyltransferase SET7/9 N-terminal domain"/>
    <property type="match status" value="1"/>
</dbReference>
<dbReference type="InterPro" id="IPR029063">
    <property type="entry name" value="SAM-dependent_MTases_sf"/>
</dbReference>
<evidence type="ECO:0000313" key="3">
    <source>
        <dbReference type="Proteomes" id="UP001515480"/>
    </source>
</evidence>
<accession>A0AB34ITU8</accession>
<dbReference type="SUPFAM" id="SSF53335">
    <property type="entry name" value="S-adenosyl-L-methionine-dependent methyltransferases"/>
    <property type="match status" value="1"/>
</dbReference>
<dbReference type="PANTHER" id="PTHR46820:SF1">
    <property type="entry name" value="HISTONE-LYSINE N-METHYLTRANSFERASE SETD7"/>
    <property type="match status" value="1"/>
</dbReference>
<evidence type="ECO:0008006" key="4">
    <source>
        <dbReference type="Google" id="ProtNLM"/>
    </source>
</evidence>
<evidence type="ECO:0000313" key="2">
    <source>
        <dbReference type="EMBL" id="KAL1504881.1"/>
    </source>
</evidence>
<dbReference type="SUPFAM" id="SSF82185">
    <property type="entry name" value="Histone H3 K4-specific methyltransferase SET7/9 N-terminal domain"/>
    <property type="match status" value="1"/>
</dbReference>
<keyword evidence="1" id="KW-0677">Repeat</keyword>
<comment type="caution">
    <text evidence="2">The sequence shown here is derived from an EMBL/GenBank/DDBJ whole genome shotgun (WGS) entry which is preliminary data.</text>
</comment>
<dbReference type="GO" id="GO:0005694">
    <property type="term" value="C:chromosome"/>
    <property type="evidence" value="ECO:0007669"/>
    <property type="project" value="TreeGrafter"/>
</dbReference>
<dbReference type="Pfam" id="PF02493">
    <property type="entry name" value="MORN"/>
    <property type="match status" value="3"/>
</dbReference>
<gene>
    <name evidence="2" type="ORF">AB1Y20_008651</name>
</gene>
<dbReference type="InterPro" id="IPR003409">
    <property type="entry name" value="MORN"/>
</dbReference>
<dbReference type="GO" id="GO:0005634">
    <property type="term" value="C:nucleus"/>
    <property type="evidence" value="ECO:0007669"/>
    <property type="project" value="TreeGrafter"/>
</dbReference>
<evidence type="ECO:0000256" key="1">
    <source>
        <dbReference type="ARBA" id="ARBA00022737"/>
    </source>
</evidence>
<dbReference type="SMART" id="SM00698">
    <property type="entry name" value="MORN"/>
    <property type="match status" value="2"/>
</dbReference>
<protein>
    <recommendedName>
        <fullName evidence="4">Calmodulin-lysine N-methyltransferase</fullName>
    </recommendedName>
</protein>
<dbReference type="EMBL" id="JBGBPQ010000019">
    <property type="protein sequence ID" value="KAL1504881.1"/>
    <property type="molecule type" value="Genomic_DNA"/>
</dbReference>
<dbReference type="AlphaFoldDB" id="A0AB34ITU8"/>
<reference evidence="2 3" key="1">
    <citation type="journal article" date="2024" name="Science">
        <title>Giant polyketide synthase enzymes in the biosynthesis of giant marine polyether toxins.</title>
        <authorList>
            <person name="Fallon T.R."/>
            <person name="Shende V.V."/>
            <person name="Wierzbicki I.H."/>
            <person name="Pendleton A.L."/>
            <person name="Watervoot N.F."/>
            <person name="Auber R.P."/>
            <person name="Gonzalez D.J."/>
            <person name="Wisecaver J.H."/>
            <person name="Moore B.S."/>
        </authorList>
    </citation>
    <scope>NUCLEOTIDE SEQUENCE [LARGE SCALE GENOMIC DNA]</scope>
    <source>
        <strain evidence="2 3">12B1</strain>
    </source>
</reference>
<dbReference type="Gene3D" id="2.170.270.10">
    <property type="entry name" value="SET domain"/>
    <property type="match status" value="1"/>
</dbReference>
<organism evidence="2 3">
    <name type="scientific">Prymnesium parvum</name>
    <name type="common">Toxic golden alga</name>
    <dbReference type="NCBI Taxonomy" id="97485"/>
    <lineage>
        <taxon>Eukaryota</taxon>
        <taxon>Haptista</taxon>
        <taxon>Haptophyta</taxon>
        <taxon>Prymnesiophyceae</taxon>
        <taxon>Prymnesiales</taxon>
        <taxon>Prymnesiaceae</taxon>
        <taxon>Prymnesium</taxon>
    </lineage>
</organism>
<dbReference type="GO" id="GO:0003682">
    <property type="term" value="F:chromatin binding"/>
    <property type="evidence" value="ECO:0007669"/>
    <property type="project" value="TreeGrafter"/>
</dbReference>